<feature type="domain" description="Peptidase S9 prolyl oligopeptidase catalytic" evidence="2">
    <location>
        <begin position="685"/>
        <end position="861"/>
    </location>
</feature>
<sequence>MMVTRIVQTKKKLRHSFFFRLTTYCFLLVGCSVIGQVLQKKTVPEEDYHLWNDMLSHSISDSGGWASYSLQYDTADTLFAISTKNRKKYLFPHGTNGEFNGENWFACKQNDTLVLQDLISGKVNYFPKISSYSFSGNGKHLLLITDDQNGIQHLTVKNRLGQTVAMVDNLSEWAWNARKDAIAYVTRKEKVEILKIFDNFIKKEIPVLTQGELKNLSWLNQTITFIQNTGSSGKLYAYRLDTGKLLSFDPESCSNFPNDMSIASSFGSIKISNDERRIFFMLKEPISNKDTTEVVQVWNGNDKQIYPHLKMYGDFTLQDKVAVWFVDTGRFLQLNDREEPSILMGSAGDYALTWNEFESEPHFDGIGLRDIYVTAIETGTKRLLLKGYPGTGMEPAFSPKGNYLSYSVNGDWWVYDFKKDEHRNITRDLGVPVRDIDYDRAGQVPLYGIAGWSIDDNSLFIYDQFDIWMISADGKTKKRLTKGLENKTTFRFTTAQRRLPSKSDYMDRTNAITSNSLQWILSAQNAATGYSGFYRYDGTTGTRPIFWEYKRSDRVVRAKNSNAFTFISQHFDAPPELLFVDALGKLNELHQSNPQHKNYLWAKTEKVSYVVDGKPLSGVLIYPADFDPTVKYPMIVSIYERQGGSLHRYVKPTLLNENGINFSVLSSKGYFILLPDIVYEMRQTGESAKKCVLAAVDAVLLKYNVDPIRIGLTGHSFGGFETDYIIAKTDRFATAVSGAAITDLVSSYLYYNTDSASPNFWRFEHQQQRIGKSLFEDLSSYLNNSPVLLAQNVTTPLLAWTGEEDKQVYYFQSIEYYLALRRLKKEHTLLIYPEESHTIADREKQADLTKRIEAWFAKYLKP</sequence>
<dbReference type="OrthoDB" id="9812921at2"/>
<comment type="caution">
    <text evidence="3">The sequence shown here is derived from an EMBL/GenBank/DDBJ whole genome shotgun (WGS) entry which is preliminary data.</text>
</comment>
<dbReference type="SUPFAM" id="SSF69304">
    <property type="entry name" value="Tricorn protease N-terminal domain"/>
    <property type="match status" value="1"/>
</dbReference>
<dbReference type="Proteomes" id="UP000077164">
    <property type="component" value="Unassembled WGS sequence"/>
</dbReference>
<accession>A0A167ZK43</accession>
<dbReference type="InterPro" id="IPR001375">
    <property type="entry name" value="Peptidase_S9_cat"/>
</dbReference>
<dbReference type="Gene3D" id="3.40.50.1820">
    <property type="entry name" value="alpha/beta hydrolase"/>
    <property type="match status" value="1"/>
</dbReference>
<organism evidence="3 4">
    <name type="scientific">Flavobacterium fryxellicola</name>
    <dbReference type="NCBI Taxonomy" id="249352"/>
    <lineage>
        <taxon>Bacteria</taxon>
        <taxon>Pseudomonadati</taxon>
        <taxon>Bacteroidota</taxon>
        <taxon>Flavobacteriia</taxon>
        <taxon>Flavobacteriales</taxon>
        <taxon>Flavobacteriaceae</taxon>
        <taxon>Flavobacterium</taxon>
    </lineage>
</organism>
<dbReference type="PANTHER" id="PTHR42776">
    <property type="entry name" value="SERINE PEPTIDASE S9 FAMILY MEMBER"/>
    <property type="match status" value="1"/>
</dbReference>
<dbReference type="PROSITE" id="PS51257">
    <property type="entry name" value="PROKAR_LIPOPROTEIN"/>
    <property type="match status" value="1"/>
</dbReference>
<dbReference type="InterPro" id="IPR011042">
    <property type="entry name" value="6-blade_b-propeller_TolB-like"/>
</dbReference>
<dbReference type="SUPFAM" id="SSF53474">
    <property type="entry name" value="alpha/beta-Hydrolases"/>
    <property type="match status" value="1"/>
</dbReference>
<dbReference type="GO" id="GO:0004252">
    <property type="term" value="F:serine-type endopeptidase activity"/>
    <property type="evidence" value="ECO:0007669"/>
    <property type="project" value="TreeGrafter"/>
</dbReference>
<dbReference type="EMBL" id="LVJE01000003">
    <property type="protein sequence ID" value="OAB30531.1"/>
    <property type="molecule type" value="Genomic_DNA"/>
</dbReference>
<dbReference type="GO" id="GO:0006508">
    <property type="term" value="P:proteolysis"/>
    <property type="evidence" value="ECO:0007669"/>
    <property type="project" value="InterPro"/>
</dbReference>
<dbReference type="RefSeq" id="WP_066076091.1">
    <property type="nucleotide sequence ID" value="NZ_FRDK01000011.1"/>
</dbReference>
<dbReference type="InterPro" id="IPR029058">
    <property type="entry name" value="AB_hydrolase_fold"/>
</dbReference>
<dbReference type="SUPFAM" id="SSF82171">
    <property type="entry name" value="DPP6 N-terminal domain-like"/>
    <property type="match status" value="1"/>
</dbReference>
<gene>
    <name evidence="3" type="ORF">FBFR_01665</name>
</gene>
<evidence type="ECO:0000313" key="3">
    <source>
        <dbReference type="EMBL" id="OAB30531.1"/>
    </source>
</evidence>
<reference evidence="3 4" key="1">
    <citation type="submission" date="2016-03" db="EMBL/GenBank/DDBJ databases">
        <title>Draft genome sequence of Flavobacterium fryxellicola DSM 16209.</title>
        <authorList>
            <person name="Shin S.-K."/>
            <person name="Yi H."/>
        </authorList>
    </citation>
    <scope>NUCLEOTIDE SEQUENCE [LARGE SCALE GENOMIC DNA]</scope>
    <source>
        <strain evidence="3 4">DSM 16209</strain>
    </source>
</reference>
<evidence type="ECO:0000313" key="4">
    <source>
        <dbReference type="Proteomes" id="UP000077164"/>
    </source>
</evidence>
<evidence type="ECO:0000256" key="1">
    <source>
        <dbReference type="ARBA" id="ARBA00022801"/>
    </source>
</evidence>
<dbReference type="AlphaFoldDB" id="A0A167ZK43"/>
<keyword evidence="1" id="KW-0378">Hydrolase</keyword>
<keyword evidence="4" id="KW-1185">Reference proteome</keyword>
<name>A0A167ZK43_9FLAO</name>
<proteinExistence type="predicted"/>
<dbReference type="Pfam" id="PF00326">
    <property type="entry name" value="Peptidase_S9"/>
    <property type="match status" value="1"/>
</dbReference>
<dbReference type="STRING" id="249352.SAMN05444395_1119"/>
<dbReference type="Gene3D" id="2.120.10.30">
    <property type="entry name" value="TolB, C-terminal domain"/>
    <property type="match status" value="1"/>
</dbReference>
<dbReference type="PANTHER" id="PTHR42776:SF27">
    <property type="entry name" value="DIPEPTIDYL PEPTIDASE FAMILY MEMBER 6"/>
    <property type="match status" value="1"/>
</dbReference>
<protein>
    <recommendedName>
        <fullName evidence="2">Peptidase S9 prolyl oligopeptidase catalytic domain-containing protein</fullName>
    </recommendedName>
</protein>
<evidence type="ECO:0000259" key="2">
    <source>
        <dbReference type="Pfam" id="PF00326"/>
    </source>
</evidence>